<evidence type="ECO:0000313" key="3">
    <source>
        <dbReference type="Proteomes" id="UP000582090"/>
    </source>
</evidence>
<protein>
    <submittedName>
        <fullName evidence="2">Uncharacterized protein</fullName>
    </submittedName>
</protein>
<evidence type="ECO:0000256" key="1">
    <source>
        <dbReference type="SAM" id="SignalP"/>
    </source>
</evidence>
<proteinExistence type="predicted"/>
<gene>
    <name evidence="2" type="ORF">GGQ67_000695</name>
</gene>
<dbReference type="PROSITE" id="PS51257">
    <property type="entry name" value="PROKAR_LIPOPROTEIN"/>
    <property type="match status" value="1"/>
</dbReference>
<feature type="chain" id="PRO_5031114204" evidence="1">
    <location>
        <begin position="22"/>
        <end position="100"/>
    </location>
</feature>
<accession>A0A7W6CL02</accession>
<organism evidence="2 3">
    <name type="scientific">Rhizobium metallidurans</name>
    <dbReference type="NCBI Taxonomy" id="1265931"/>
    <lineage>
        <taxon>Bacteria</taxon>
        <taxon>Pseudomonadati</taxon>
        <taxon>Pseudomonadota</taxon>
        <taxon>Alphaproteobacteria</taxon>
        <taxon>Hyphomicrobiales</taxon>
        <taxon>Rhizobiaceae</taxon>
        <taxon>Rhizobium/Agrobacterium group</taxon>
        <taxon>Rhizobium</taxon>
    </lineage>
</organism>
<dbReference type="Proteomes" id="UP000582090">
    <property type="component" value="Unassembled WGS sequence"/>
</dbReference>
<dbReference type="AlphaFoldDB" id="A0A7W6CL02"/>
<dbReference type="EMBL" id="JACIDW010000001">
    <property type="protein sequence ID" value="MBB3963077.1"/>
    <property type="molecule type" value="Genomic_DNA"/>
</dbReference>
<keyword evidence="3" id="KW-1185">Reference proteome</keyword>
<evidence type="ECO:0000313" key="2">
    <source>
        <dbReference type="EMBL" id="MBB3963077.1"/>
    </source>
</evidence>
<keyword evidence="1" id="KW-0732">Signal</keyword>
<feature type="signal peptide" evidence="1">
    <location>
        <begin position="1"/>
        <end position="21"/>
    </location>
</feature>
<dbReference type="RefSeq" id="WP_183898759.1">
    <property type="nucleotide sequence ID" value="NZ_JACIDW010000001.1"/>
</dbReference>
<comment type="caution">
    <text evidence="2">The sequence shown here is derived from an EMBL/GenBank/DDBJ whole genome shotgun (WGS) entry which is preliminary data.</text>
</comment>
<name>A0A7W6CL02_9HYPH</name>
<reference evidence="2 3" key="1">
    <citation type="submission" date="2020-08" db="EMBL/GenBank/DDBJ databases">
        <title>Genomic Encyclopedia of Type Strains, Phase IV (KMG-IV): sequencing the most valuable type-strain genomes for metagenomic binning, comparative biology and taxonomic classification.</title>
        <authorList>
            <person name="Goeker M."/>
        </authorList>
    </citation>
    <scope>NUCLEOTIDE SEQUENCE [LARGE SCALE GENOMIC DNA]</scope>
    <source>
        <strain evidence="2 3">DSM 26575</strain>
    </source>
</reference>
<sequence>MRILIALGIAASFACVSAAQAPAQWQTYSGVRVDSDPTILARFDRTYPYCEQEAFRRGSTDVNSLWHVTALRNCMYRHGIVDRGSYSYPANALFYNFLDR</sequence>